<feature type="coiled-coil region" evidence="2">
    <location>
        <begin position="91"/>
        <end position="118"/>
    </location>
</feature>
<feature type="compositionally biased region" description="Gly residues" evidence="3">
    <location>
        <begin position="49"/>
        <end position="66"/>
    </location>
</feature>
<dbReference type="HOGENOM" id="CLU_042423_0_2_1"/>
<keyword evidence="4" id="KW-0812">Transmembrane</keyword>
<dbReference type="Gene3D" id="1.20.58.70">
    <property type="match status" value="1"/>
</dbReference>
<dbReference type="AlphaFoldDB" id="A0A0D1XH40"/>
<dbReference type="GO" id="GO:0005484">
    <property type="term" value="F:SNAP receptor activity"/>
    <property type="evidence" value="ECO:0007669"/>
    <property type="project" value="TreeGrafter"/>
</dbReference>
<comment type="similarity">
    <text evidence="1">Belongs to the syntaxin family.</text>
</comment>
<evidence type="ECO:0000256" key="3">
    <source>
        <dbReference type="SAM" id="MobiDB-lite"/>
    </source>
</evidence>
<feature type="transmembrane region" description="Helical" evidence="4">
    <location>
        <begin position="311"/>
        <end position="334"/>
    </location>
</feature>
<dbReference type="PANTHER" id="PTHR19957:SF380">
    <property type="entry name" value="SYNTAXIN FAMILY PROTEIN"/>
    <property type="match status" value="1"/>
</dbReference>
<dbReference type="STRING" id="253628.A0A0D1XH40"/>
<dbReference type="EMBL" id="KN847554">
    <property type="protein sequence ID" value="KIW01501.1"/>
    <property type="molecule type" value="Genomic_DNA"/>
</dbReference>
<evidence type="ECO:0000256" key="2">
    <source>
        <dbReference type="SAM" id="Coils"/>
    </source>
</evidence>
<dbReference type="GO" id="GO:0031201">
    <property type="term" value="C:SNARE complex"/>
    <property type="evidence" value="ECO:0007669"/>
    <property type="project" value="TreeGrafter"/>
</dbReference>
<organism evidence="6 7">
    <name type="scientific">Verruconis gallopava</name>
    <dbReference type="NCBI Taxonomy" id="253628"/>
    <lineage>
        <taxon>Eukaryota</taxon>
        <taxon>Fungi</taxon>
        <taxon>Dikarya</taxon>
        <taxon>Ascomycota</taxon>
        <taxon>Pezizomycotina</taxon>
        <taxon>Dothideomycetes</taxon>
        <taxon>Pleosporomycetidae</taxon>
        <taxon>Venturiales</taxon>
        <taxon>Sympoventuriaceae</taxon>
        <taxon>Verruconis</taxon>
    </lineage>
</organism>
<dbReference type="InterPro" id="IPR000727">
    <property type="entry name" value="T_SNARE_dom"/>
</dbReference>
<dbReference type="Proteomes" id="UP000053259">
    <property type="component" value="Unassembled WGS sequence"/>
</dbReference>
<dbReference type="RefSeq" id="XP_016211370.1">
    <property type="nucleotide sequence ID" value="XM_016360693.1"/>
</dbReference>
<dbReference type="InterPro" id="IPR010989">
    <property type="entry name" value="SNARE"/>
</dbReference>
<protein>
    <recommendedName>
        <fullName evidence="5">t-SNARE coiled-coil homology domain-containing protein</fullName>
    </recommendedName>
</protein>
<dbReference type="CDD" id="cd15849">
    <property type="entry name" value="SNARE_Sso1"/>
    <property type="match status" value="1"/>
</dbReference>
<accession>A0A0D1XH40</accession>
<dbReference type="GO" id="GO:0005886">
    <property type="term" value="C:plasma membrane"/>
    <property type="evidence" value="ECO:0007669"/>
    <property type="project" value="TreeGrafter"/>
</dbReference>
<keyword evidence="2" id="KW-0175">Coiled coil</keyword>
<proteinExistence type="inferred from homology"/>
<dbReference type="PROSITE" id="PS50192">
    <property type="entry name" value="T_SNARE"/>
    <property type="match status" value="1"/>
</dbReference>
<dbReference type="SMART" id="SM00397">
    <property type="entry name" value="t_SNARE"/>
    <property type="match status" value="1"/>
</dbReference>
<dbReference type="GeneID" id="27314953"/>
<sequence>MSYGGYNQGGYGQSNPYAQQNSYGNQGGYGGGYNDNVEMQQYNQPAPGGRYGGGLPSGPRPGGAGGYNGGYEGAGYDNQGGNVGGNLLNQCRDIDQAIDDLQRRVQDLQGLHTRVLNDRASNDEVDRQNSEVMAAFRNLGERLKKIKSKPESGSPTNAPQVGRVDRKLKKAINDFQRVESDFRKQMQDAQIRQFKVVNPNATEMEARQAIEDPNFEGGVFQQALMNSNRRGQATTTLNAVRQRHQEIQRIEQTMIELGQLFEDLDRIVMEHEPLIQNIEQKGEEVQQNVEAGVGELDKGVKSARAARRKKWICFWICIAIIIAIVLIVVIYMAVTGKFSSSSSSNSNKNNKRWLLQARSMIEARAAEADPMALMAPGVVL</sequence>
<dbReference type="VEuPathDB" id="FungiDB:PV09_06980"/>
<reference evidence="6 7" key="1">
    <citation type="submission" date="2015-01" db="EMBL/GenBank/DDBJ databases">
        <title>The Genome Sequence of Ochroconis gallopava CBS43764.</title>
        <authorList>
            <consortium name="The Broad Institute Genomics Platform"/>
            <person name="Cuomo C."/>
            <person name="de Hoog S."/>
            <person name="Gorbushina A."/>
            <person name="Stielow B."/>
            <person name="Teixiera M."/>
            <person name="Abouelleil A."/>
            <person name="Chapman S.B."/>
            <person name="Priest M."/>
            <person name="Young S.K."/>
            <person name="Wortman J."/>
            <person name="Nusbaum C."/>
            <person name="Birren B."/>
        </authorList>
    </citation>
    <scope>NUCLEOTIDE SEQUENCE [LARGE SCALE GENOMIC DNA]</scope>
    <source>
        <strain evidence="6 7">CBS 43764</strain>
    </source>
</reference>
<feature type="region of interest" description="Disordered" evidence="3">
    <location>
        <begin position="17"/>
        <end position="66"/>
    </location>
</feature>
<dbReference type="GO" id="GO:0048278">
    <property type="term" value="P:vesicle docking"/>
    <property type="evidence" value="ECO:0007669"/>
    <property type="project" value="TreeGrafter"/>
</dbReference>
<evidence type="ECO:0000313" key="7">
    <source>
        <dbReference type="Proteomes" id="UP000053259"/>
    </source>
</evidence>
<dbReference type="FunCoup" id="A0A0D1XH40">
    <property type="interactions" value="575"/>
</dbReference>
<dbReference type="PANTHER" id="PTHR19957">
    <property type="entry name" value="SYNTAXIN"/>
    <property type="match status" value="1"/>
</dbReference>
<keyword evidence="4" id="KW-1133">Transmembrane helix</keyword>
<dbReference type="GO" id="GO:0006906">
    <property type="term" value="P:vesicle fusion"/>
    <property type="evidence" value="ECO:0007669"/>
    <property type="project" value="TreeGrafter"/>
</dbReference>
<evidence type="ECO:0000256" key="1">
    <source>
        <dbReference type="ARBA" id="ARBA00009063"/>
    </source>
</evidence>
<dbReference type="GO" id="GO:0006886">
    <property type="term" value="P:intracellular protein transport"/>
    <property type="evidence" value="ECO:0007669"/>
    <property type="project" value="TreeGrafter"/>
</dbReference>
<dbReference type="OrthoDB" id="10255013at2759"/>
<dbReference type="GO" id="GO:0012505">
    <property type="term" value="C:endomembrane system"/>
    <property type="evidence" value="ECO:0007669"/>
    <property type="project" value="TreeGrafter"/>
</dbReference>
<evidence type="ECO:0000259" key="5">
    <source>
        <dbReference type="PROSITE" id="PS50192"/>
    </source>
</evidence>
<keyword evidence="7" id="KW-1185">Reference proteome</keyword>
<dbReference type="InterPro" id="IPR045242">
    <property type="entry name" value="Syntaxin"/>
</dbReference>
<keyword evidence="4" id="KW-0472">Membrane</keyword>
<dbReference type="InParanoid" id="A0A0D1XH40"/>
<dbReference type="GO" id="GO:0000149">
    <property type="term" value="F:SNARE binding"/>
    <property type="evidence" value="ECO:0007669"/>
    <property type="project" value="TreeGrafter"/>
</dbReference>
<feature type="domain" description="T-SNARE coiled-coil homology" evidence="5">
    <location>
        <begin position="237"/>
        <end position="299"/>
    </location>
</feature>
<dbReference type="GO" id="GO:0006887">
    <property type="term" value="P:exocytosis"/>
    <property type="evidence" value="ECO:0007669"/>
    <property type="project" value="TreeGrafter"/>
</dbReference>
<evidence type="ECO:0000313" key="6">
    <source>
        <dbReference type="EMBL" id="KIW01501.1"/>
    </source>
</evidence>
<evidence type="ECO:0000256" key="4">
    <source>
        <dbReference type="SAM" id="Phobius"/>
    </source>
</evidence>
<name>A0A0D1XH40_9PEZI</name>
<gene>
    <name evidence="6" type="ORF">PV09_06980</name>
</gene>
<dbReference type="SUPFAM" id="SSF47661">
    <property type="entry name" value="t-snare proteins"/>
    <property type="match status" value="1"/>
</dbReference>
<dbReference type="Pfam" id="PF05739">
    <property type="entry name" value="SNARE"/>
    <property type="match status" value="1"/>
</dbReference>